<dbReference type="AlphaFoldDB" id="A0A0W0EUV0"/>
<dbReference type="Gene3D" id="3.80.10.10">
    <property type="entry name" value="Ribonuclease Inhibitor"/>
    <property type="match status" value="1"/>
</dbReference>
<dbReference type="InterPro" id="IPR032675">
    <property type="entry name" value="LRR_dom_sf"/>
</dbReference>
<dbReference type="PANTHER" id="PTHR38926:SF5">
    <property type="entry name" value="F-BOX AND LEUCINE-RICH REPEAT PROTEIN 6"/>
    <property type="match status" value="1"/>
</dbReference>
<proteinExistence type="predicted"/>
<evidence type="ECO:0000313" key="2">
    <source>
        <dbReference type="EMBL" id="KTB27853.1"/>
    </source>
</evidence>
<feature type="coiled-coil region" evidence="1">
    <location>
        <begin position="41"/>
        <end position="128"/>
    </location>
</feature>
<gene>
    <name evidence="2" type="ORF">WG66_19640</name>
</gene>
<protein>
    <submittedName>
        <fullName evidence="2">Uncharacterized protein</fullName>
    </submittedName>
</protein>
<dbReference type="PANTHER" id="PTHR38926">
    <property type="entry name" value="F-BOX DOMAIN CONTAINING PROTEIN, EXPRESSED"/>
    <property type="match status" value="1"/>
</dbReference>
<dbReference type="EMBL" id="LATX01002519">
    <property type="protein sequence ID" value="KTB27853.1"/>
    <property type="molecule type" value="Genomic_DNA"/>
</dbReference>
<evidence type="ECO:0000256" key="1">
    <source>
        <dbReference type="SAM" id="Coils"/>
    </source>
</evidence>
<sequence>MTVAQPPHYSLLVVKYLVCPMDFPATLTLVGIDPFLSDDEARRVRELLERDEELMASLDAEIAQVKAALAELKERRDMAQQNIALNYAPSESEAMAIRSEIDENESRLRALEEEIARAHRDLDDLLSQRQQAVLDATLASTVDPLSPLDTSILLSREAIRRLEIERDSIHVSLEQHRALLSPIRRIPTEMLAEIFQRCLPDELYVRPSPQDAPLLLGQVCSSWRQLALGTSSLWSSIHITVDEKGCHPHLPLVEVWLSRSATKPLAIRIDENLRIEGLFDHVDEGLVTGAAVLRKFYPAYNRWRHLCLTYSDWRTEDLPLRGLTVSPPPLLESLSLTREYWLGDIRDVLRALLAGPNLRRVFWRGIIAGHPNPGEIMSTSTLRELHVENLLTKEQLYSILQNGPDLEICGVSVFFASPSSHHTESIVQIQLPHLKEFSVTTDRADGQVFDVVSTPCLSSLTIQRLDGPSIFQDDGGMRFWSQRCFSNLVQRSSCKIRSLDLSETDIEPDELVATLRLLSGTLENLSLSNDHTNHFCVNDAVLRSLTPSHERADMVLCPRLTFTKLWGCTLSTDGLVGDFLESRWNPTKLIPGVQQLSMAMVKFSSEGRHSNDIARLQALNAMRRGLTLIRTRPGEV</sequence>
<dbReference type="Gene3D" id="1.20.1280.50">
    <property type="match status" value="1"/>
</dbReference>
<name>A0A0W0EUV0_MONRR</name>
<comment type="caution">
    <text evidence="2">The sequence shown here is derived from an EMBL/GenBank/DDBJ whole genome shotgun (WGS) entry which is preliminary data.</text>
</comment>
<evidence type="ECO:0000313" key="3">
    <source>
        <dbReference type="Proteomes" id="UP000054988"/>
    </source>
</evidence>
<dbReference type="eggNOG" id="ENOG502R0P0">
    <property type="taxonomic scope" value="Eukaryota"/>
</dbReference>
<reference evidence="2 3" key="1">
    <citation type="submission" date="2015-12" db="EMBL/GenBank/DDBJ databases">
        <title>Draft genome sequence of Moniliophthora roreri, the causal agent of frosty pod rot of cacao.</title>
        <authorList>
            <person name="Aime M.C."/>
            <person name="Diaz-Valderrama J.R."/>
            <person name="Kijpornyongpan T."/>
            <person name="Phillips-Mora W."/>
        </authorList>
    </citation>
    <scope>NUCLEOTIDE SEQUENCE [LARGE SCALE GENOMIC DNA]</scope>
    <source>
        <strain evidence="2 3">MCA 2952</strain>
    </source>
</reference>
<dbReference type="Proteomes" id="UP000054988">
    <property type="component" value="Unassembled WGS sequence"/>
</dbReference>
<organism evidence="2 3">
    <name type="scientific">Moniliophthora roreri</name>
    <name type="common">Frosty pod rot fungus</name>
    <name type="synonym">Monilia roreri</name>
    <dbReference type="NCBI Taxonomy" id="221103"/>
    <lineage>
        <taxon>Eukaryota</taxon>
        <taxon>Fungi</taxon>
        <taxon>Dikarya</taxon>
        <taxon>Basidiomycota</taxon>
        <taxon>Agaricomycotina</taxon>
        <taxon>Agaricomycetes</taxon>
        <taxon>Agaricomycetidae</taxon>
        <taxon>Agaricales</taxon>
        <taxon>Marasmiineae</taxon>
        <taxon>Marasmiaceae</taxon>
        <taxon>Moniliophthora</taxon>
    </lineage>
</organism>
<keyword evidence="1" id="KW-0175">Coiled coil</keyword>
<accession>A0A0W0EUV0</accession>